<dbReference type="InterPro" id="IPR006311">
    <property type="entry name" value="TAT_signal"/>
</dbReference>
<feature type="chain" id="PRO_5045336509" evidence="1">
    <location>
        <begin position="29"/>
        <end position="65"/>
    </location>
</feature>
<keyword evidence="3" id="KW-1185">Reference proteome</keyword>
<dbReference type="Proteomes" id="UP001589608">
    <property type="component" value="Unassembled WGS sequence"/>
</dbReference>
<gene>
    <name evidence="2" type="ORF">ACFFTR_16680</name>
</gene>
<keyword evidence="1" id="KW-0732">Signal</keyword>
<accession>A0ABV5M781</accession>
<evidence type="ECO:0000313" key="3">
    <source>
        <dbReference type="Proteomes" id="UP001589608"/>
    </source>
</evidence>
<name>A0ABV5M781_9ACTN</name>
<dbReference type="PROSITE" id="PS51318">
    <property type="entry name" value="TAT"/>
    <property type="match status" value="1"/>
</dbReference>
<comment type="caution">
    <text evidence="2">The sequence shown here is derived from an EMBL/GenBank/DDBJ whole genome shotgun (WGS) entry which is preliminary data.</text>
</comment>
<reference evidence="2 3" key="1">
    <citation type="submission" date="2024-09" db="EMBL/GenBank/DDBJ databases">
        <authorList>
            <person name="Sun Q."/>
            <person name="Mori K."/>
        </authorList>
    </citation>
    <scope>NUCLEOTIDE SEQUENCE [LARGE SCALE GENOMIC DNA]</scope>
    <source>
        <strain evidence="2 3">JCM 3307</strain>
    </source>
</reference>
<organism evidence="2 3">
    <name type="scientific">Dactylosporangium vinaceum</name>
    <dbReference type="NCBI Taxonomy" id="53362"/>
    <lineage>
        <taxon>Bacteria</taxon>
        <taxon>Bacillati</taxon>
        <taxon>Actinomycetota</taxon>
        <taxon>Actinomycetes</taxon>
        <taxon>Micromonosporales</taxon>
        <taxon>Micromonosporaceae</taxon>
        <taxon>Dactylosporangium</taxon>
    </lineage>
</organism>
<proteinExistence type="predicted"/>
<evidence type="ECO:0000313" key="2">
    <source>
        <dbReference type="EMBL" id="MFB9444713.1"/>
    </source>
</evidence>
<dbReference type="InterPro" id="IPR013319">
    <property type="entry name" value="GH11/12"/>
</dbReference>
<dbReference type="Gene3D" id="2.60.120.180">
    <property type="match status" value="1"/>
</dbReference>
<dbReference type="EMBL" id="JBHMCA010000030">
    <property type="protein sequence ID" value="MFB9444713.1"/>
    <property type="molecule type" value="Genomic_DNA"/>
</dbReference>
<dbReference type="GO" id="GO:0016787">
    <property type="term" value="F:hydrolase activity"/>
    <property type="evidence" value="ECO:0007669"/>
    <property type="project" value="UniProtKB-KW"/>
</dbReference>
<evidence type="ECO:0000256" key="1">
    <source>
        <dbReference type="SAM" id="SignalP"/>
    </source>
</evidence>
<keyword evidence="2" id="KW-0378">Hydrolase</keyword>
<feature type="signal peptide" evidence="1">
    <location>
        <begin position="1"/>
        <end position="28"/>
    </location>
</feature>
<protein>
    <submittedName>
        <fullName evidence="2">Glycoside hydrolase</fullName>
    </submittedName>
</protein>
<sequence>MPERPARHRRLLIGLVSAVALAAASVVAAGTAHAEADRTVTSNTTGTHNGYFFSYWKDSGNVTMN</sequence>
<feature type="non-terminal residue" evidence="2">
    <location>
        <position position="65"/>
    </location>
</feature>